<comment type="similarity">
    <text evidence="1">Belongs to the peptidase C40 family.</text>
</comment>
<dbReference type="PANTHER" id="PTHR47053">
    <property type="entry name" value="MUREIN DD-ENDOPEPTIDASE MEPH-RELATED"/>
    <property type="match status" value="1"/>
</dbReference>
<organism evidence="6 7">
    <name type="scientific">Hymenobacter crusticola</name>
    <dbReference type="NCBI Taxonomy" id="1770526"/>
    <lineage>
        <taxon>Bacteria</taxon>
        <taxon>Pseudomonadati</taxon>
        <taxon>Bacteroidota</taxon>
        <taxon>Cytophagia</taxon>
        <taxon>Cytophagales</taxon>
        <taxon>Hymenobacteraceae</taxon>
        <taxon>Hymenobacter</taxon>
    </lineage>
</organism>
<dbReference type="Gene3D" id="3.90.1720.10">
    <property type="entry name" value="endopeptidase domain like (from Nostoc punctiforme)"/>
    <property type="match status" value="1"/>
</dbReference>
<dbReference type="PROSITE" id="PS51935">
    <property type="entry name" value="NLPC_P60"/>
    <property type="match status" value="1"/>
</dbReference>
<dbReference type="InterPro" id="IPR051202">
    <property type="entry name" value="Peptidase_C40"/>
</dbReference>
<reference evidence="6 7" key="1">
    <citation type="submission" date="2017-01" db="EMBL/GenBank/DDBJ databases">
        <title>A new Hymenobacter.</title>
        <authorList>
            <person name="Liang Y."/>
            <person name="Feng F."/>
        </authorList>
    </citation>
    <scope>NUCLEOTIDE SEQUENCE [LARGE SCALE GENOMIC DNA]</scope>
    <source>
        <strain evidence="6">MIMBbqt21</strain>
    </source>
</reference>
<protein>
    <recommendedName>
        <fullName evidence="5">NlpC/P60 domain-containing protein</fullName>
    </recommendedName>
</protein>
<dbReference type="RefSeq" id="WP_086593319.1">
    <property type="nucleotide sequence ID" value="NZ_MTSE01000003.1"/>
</dbReference>
<dbReference type="Proteomes" id="UP000194873">
    <property type="component" value="Unassembled WGS sequence"/>
</dbReference>
<comment type="caution">
    <text evidence="6">The sequence shown here is derived from an EMBL/GenBank/DDBJ whole genome shotgun (WGS) entry which is preliminary data.</text>
</comment>
<keyword evidence="4" id="KW-0788">Thiol protease</keyword>
<dbReference type="InterPro" id="IPR000064">
    <property type="entry name" value="NLP_P60_dom"/>
</dbReference>
<keyword evidence="2" id="KW-0645">Protease</keyword>
<dbReference type="AlphaFoldDB" id="A0A243WFH8"/>
<name>A0A243WFH8_9BACT</name>
<keyword evidence="3" id="KW-0378">Hydrolase</keyword>
<evidence type="ECO:0000313" key="7">
    <source>
        <dbReference type="Proteomes" id="UP000194873"/>
    </source>
</evidence>
<evidence type="ECO:0000256" key="1">
    <source>
        <dbReference type="ARBA" id="ARBA00007074"/>
    </source>
</evidence>
<evidence type="ECO:0000259" key="5">
    <source>
        <dbReference type="PROSITE" id="PS51935"/>
    </source>
</evidence>
<evidence type="ECO:0000256" key="3">
    <source>
        <dbReference type="ARBA" id="ARBA00022801"/>
    </source>
</evidence>
<sequence>MRYVWITFMSLALLLLGLIGWQHRQPDHQQTSLAQASQPLPAHMVAYVIPRPSSRTDSIISFAMRQMGSPYTYAGTSPVSGFDCSGFVMYVYGHFGIETPHSTAQLIHAGRAVPRSQARKGDIVVFTGTAATSTTPGHAGIVISEPGEPIRFVHASSARRDSGVKISEVSGTDYERRFLGVRRVIE</sequence>
<dbReference type="PANTHER" id="PTHR47053:SF1">
    <property type="entry name" value="MUREIN DD-ENDOPEPTIDASE MEPH-RELATED"/>
    <property type="match status" value="1"/>
</dbReference>
<evidence type="ECO:0000256" key="2">
    <source>
        <dbReference type="ARBA" id="ARBA00022670"/>
    </source>
</evidence>
<dbReference type="SUPFAM" id="SSF54001">
    <property type="entry name" value="Cysteine proteinases"/>
    <property type="match status" value="1"/>
</dbReference>
<dbReference type="Pfam" id="PF00877">
    <property type="entry name" value="NLPC_P60"/>
    <property type="match status" value="1"/>
</dbReference>
<evidence type="ECO:0000256" key="4">
    <source>
        <dbReference type="ARBA" id="ARBA00022807"/>
    </source>
</evidence>
<dbReference type="OrthoDB" id="9807055at2"/>
<dbReference type="EMBL" id="MTSE01000003">
    <property type="protein sequence ID" value="OUJ74522.1"/>
    <property type="molecule type" value="Genomic_DNA"/>
</dbReference>
<keyword evidence="7" id="KW-1185">Reference proteome</keyword>
<accession>A0A243WFH8</accession>
<gene>
    <name evidence="6" type="ORF">BXP70_06990</name>
</gene>
<evidence type="ECO:0000313" key="6">
    <source>
        <dbReference type="EMBL" id="OUJ74522.1"/>
    </source>
</evidence>
<proteinExistence type="inferred from homology"/>
<dbReference type="GO" id="GO:0008234">
    <property type="term" value="F:cysteine-type peptidase activity"/>
    <property type="evidence" value="ECO:0007669"/>
    <property type="project" value="UniProtKB-KW"/>
</dbReference>
<feature type="domain" description="NlpC/P60" evidence="5">
    <location>
        <begin position="53"/>
        <end position="185"/>
    </location>
</feature>
<dbReference type="GO" id="GO:0006508">
    <property type="term" value="P:proteolysis"/>
    <property type="evidence" value="ECO:0007669"/>
    <property type="project" value="UniProtKB-KW"/>
</dbReference>
<dbReference type="InterPro" id="IPR038765">
    <property type="entry name" value="Papain-like_cys_pep_sf"/>
</dbReference>